<protein>
    <submittedName>
        <fullName evidence="3">VPS9 domain-containing protein</fullName>
    </submittedName>
</protein>
<evidence type="ECO:0000313" key="1">
    <source>
        <dbReference type="EMBL" id="VDP87174.1"/>
    </source>
</evidence>
<accession>A0A183AU79</accession>
<dbReference type="Pfam" id="PF04910">
    <property type="entry name" value="Tcf25"/>
    <property type="match status" value="2"/>
</dbReference>
<evidence type="ECO:0000313" key="2">
    <source>
        <dbReference type="Proteomes" id="UP000272942"/>
    </source>
</evidence>
<sequence>MEMPSTQADPEETSSLKDLLVVNTKLLDPFQELSRLFGPRVVGEPSVIKNADRRSHLKKGLLVRIKPSWPPVVRFGLDMVRTDDGEFTFTHSKEYYNTQRSFYVALETMDPNNIMQVLANCPYHIDSLLQLSEIMMHQDNSEVGTDLLERALHAYQSAFHTSFNPAVGVFRLDYRKQENSLNVDDDPLAVLLLIDHYALLACQLDFLLKFYDQSNPRRNLDLLPNFAYSVPLALYLDAQAKSKECDSEHPEANDKLQDALIMFPGFVTRLLKHTTLGGVTNLDKSVLFGKEIHTESDSLGRLLDLYVTRTHALWTSPDVLSWLEHNIAIVLDLVEPFSSGNRVRPDPRLKEYSKKRQSLYPALPRNVLRHLVLSDLPEAPPLFPRVRRLIILMRLMHIFSFLVVHM</sequence>
<dbReference type="EMBL" id="UZAN01049197">
    <property type="protein sequence ID" value="VDP87174.1"/>
    <property type="molecule type" value="Genomic_DNA"/>
</dbReference>
<keyword evidence="2" id="KW-1185">Reference proteome</keyword>
<dbReference type="AlphaFoldDB" id="A0A183AU79"/>
<organism evidence="3">
    <name type="scientific">Echinostoma caproni</name>
    <dbReference type="NCBI Taxonomy" id="27848"/>
    <lineage>
        <taxon>Eukaryota</taxon>
        <taxon>Metazoa</taxon>
        <taxon>Spiralia</taxon>
        <taxon>Lophotrochozoa</taxon>
        <taxon>Platyhelminthes</taxon>
        <taxon>Trematoda</taxon>
        <taxon>Digenea</taxon>
        <taxon>Plagiorchiida</taxon>
        <taxon>Echinostomata</taxon>
        <taxon>Echinostomatoidea</taxon>
        <taxon>Echinostomatidae</taxon>
        <taxon>Echinostoma</taxon>
    </lineage>
</organism>
<reference evidence="1 2" key="2">
    <citation type="submission" date="2018-11" db="EMBL/GenBank/DDBJ databases">
        <authorList>
            <consortium name="Pathogen Informatics"/>
        </authorList>
    </citation>
    <scope>NUCLEOTIDE SEQUENCE [LARGE SCALE GENOMIC DNA]</scope>
    <source>
        <strain evidence="1 2">Egypt</strain>
    </source>
</reference>
<name>A0A183AU79_9TREM</name>
<dbReference type="WBParaSite" id="ECPE_0001054601-mRNA-1">
    <property type="protein sequence ID" value="ECPE_0001054601-mRNA-1"/>
    <property type="gene ID" value="ECPE_0001054601"/>
</dbReference>
<dbReference type="PANTHER" id="PTHR22684:SF0">
    <property type="entry name" value="RIBOSOME QUALITY CONTROL COMPLEX SUBUNIT TCF25"/>
    <property type="match status" value="1"/>
</dbReference>
<evidence type="ECO:0000313" key="3">
    <source>
        <dbReference type="WBParaSite" id="ECPE_0001054601-mRNA-1"/>
    </source>
</evidence>
<dbReference type="Proteomes" id="UP000272942">
    <property type="component" value="Unassembled WGS sequence"/>
</dbReference>
<dbReference type="PANTHER" id="PTHR22684">
    <property type="entry name" value="NULP1-RELATED"/>
    <property type="match status" value="1"/>
</dbReference>
<dbReference type="InterPro" id="IPR006994">
    <property type="entry name" value="TCF25/Rqc1"/>
</dbReference>
<dbReference type="OrthoDB" id="6277693at2759"/>
<gene>
    <name evidence="1" type="ORF">ECPE_LOCUS10514</name>
</gene>
<reference evidence="3" key="1">
    <citation type="submission" date="2016-06" db="UniProtKB">
        <authorList>
            <consortium name="WormBaseParasite"/>
        </authorList>
    </citation>
    <scope>IDENTIFICATION</scope>
</reference>
<proteinExistence type="predicted"/>
<dbReference type="GO" id="GO:1990112">
    <property type="term" value="C:RQC complex"/>
    <property type="evidence" value="ECO:0007669"/>
    <property type="project" value="TreeGrafter"/>
</dbReference>